<dbReference type="EMBL" id="QWDN01000246">
    <property type="protein sequence ID" value="TEB41421.1"/>
    <property type="molecule type" value="Genomic_DNA"/>
</dbReference>
<reference evidence="1 2" key="1">
    <citation type="journal article" date="2018" name="Syst. Appl. Microbiol.">
        <title>Flavobacterium circumlabens sp. nov. and Flavobacterium cupreum sp. nov., two psychrotrophic species isolated from Antarctic environmental samples.</title>
        <authorList>
            <person name="Kralova S."/>
            <person name="Busse H.J."/>
            <person name="Svec P."/>
            <person name="Maslanova I."/>
            <person name="Stankova E."/>
            <person name="Bartak M."/>
            <person name="Sedlacek I."/>
        </authorList>
    </citation>
    <scope>NUCLEOTIDE SEQUENCE [LARGE SCALE GENOMIC DNA]</scope>
    <source>
        <strain evidence="1 2">CCM 8828</strain>
    </source>
</reference>
<protein>
    <submittedName>
        <fullName evidence="1">Uncharacterized protein</fullName>
    </submittedName>
</protein>
<feature type="non-terminal residue" evidence="1">
    <location>
        <position position="159"/>
    </location>
</feature>
<feature type="non-terminal residue" evidence="1">
    <location>
        <position position="1"/>
    </location>
</feature>
<name>A0A4Y7U584_9FLAO</name>
<organism evidence="1 2">
    <name type="scientific">Flavobacterium circumlabens</name>
    <dbReference type="NCBI Taxonomy" id="2133765"/>
    <lineage>
        <taxon>Bacteria</taxon>
        <taxon>Pseudomonadati</taxon>
        <taxon>Bacteroidota</taxon>
        <taxon>Flavobacteriia</taxon>
        <taxon>Flavobacteriales</taxon>
        <taxon>Flavobacteriaceae</taxon>
        <taxon>Flavobacterium</taxon>
    </lineage>
</organism>
<evidence type="ECO:0000313" key="2">
    <source>
        <dbReference type="Proteomes" id="UP000298340"/>
    </source>
</evidence>
<sequence>NLKALTAEEIVAKAQSNAELNYYQNPYNQTFFFRNQVIKNNAIISHDESVIATYNAAGMKGVNTPDEKMYGEIQQTREIVQNSSKNKYSGISTFAFLFDRDLVLSKANVLYKPAAYTLKKEGIVPYNDQKVYKISFQNNAPATYSTGYGYPAPKKSAGF</sequence>
<dbReference type="AlphaFoldDB" id="A0A4Y7U584"/>
<evidence type="ECO:0000313" key="1">
    <source>
        <dbReference type="EMBL" id="TEB41421.1"/>
    </source>
</evidence>
<proteinExistence type="predicted"/>
<comment type="caution">
    <text evidence="1">The sequence shown here is derived from an EMBL/GenBank/DDBJ whole genome shotgun (WGS) entry which is preliminary data.</text>
</comment>
<dbReference type="Proteomes" id="UP000298340">
    <property type="component" value="Unassembled WGS sequence"/>
</dbReference>
<accession>A0A4Y7U584</accession>
<gene>
    <name evidence="1" type="ORF">D0809_25610</name>
</gene>
<dbReference type="RefSeq" id="WP_170208094.1">
    <property type="nucleotide sequence ID" value="NZ_QWDN01000246.1"/>
</dbReference>